<feature type="binding site" evidence="8">
    <location>
        <position position="189"/>
    </location>
    <ligand>
        <name>substrate</name>
    </ligand>
</feature>
<dbReference type="Pfam" id="PF01678">
    <property type="entry name" value="DAP_epimerase"/>
    <property type="match status" value="2"/>
</dbReference>
<feature type="binding site" evidence="8">
    <location>
        <position position="60"/>
    </location>
    <ligand>
        <name>substrate</name>
    </ligand>
</feature>
<dbReference type="GO" id="GO:0005829">
    <property type="term" value="C:cytosol"/>
    <property type="evidence" value="ECO:0007669"/>
    <property type="project" value="TreeGrafter"/>
</dbReference>
<feature type="binding site" evidence="8">
    <location>
        <begin position="70"/>
        <end position="71"/>
    </location>
    <ligand>
        <name>substrate</name>
    </ligand>
</feature>
<dbReference type="GO" id="GO:0009089">
    <property type="term" value="P:lysine biosynthetic process via diaminopimelate"/>
    <property type="evidence" value="ECO:0007669"/>
    <property type="project" value="UniProtKB-UniRule"/>
</dbReference>
<evidence type="ECO:0000256" key="4">
    <source>
        <dbReference type="ARBA" id="ARBA00022605"/>
    </source>
</evidence>
<protein>
    <recommendedName>
        <fullName evidence="3 8">Diaminopimelate epimerase</fullName>
        <shortName evidence="8">DAP epimerase</shortName>
        <ecNumber evidence="3 8">5.1.1.7</ecNumber>
    </recommendedName>
    <alternativeName>
        <fullName evidence="8">PLP-independent amino acid racemase</fullName>
    </alternativeName>
</protein>
<feature type="binding site" evidence="8">
    <location>
        <begin position="207"/>
        <end position="208"/>
    </location>
    <ligand>
        <name>substrate</name>
    </ligand>
</feature>
<comment type="subunit">
    <text evidence="8">Homodimer.</text>
</comment>
<comment type="caution">
    <text evidence="8">Lacks conserved residue(s) required for the propagation of feature annotation.</text>
</comment>
<sequence length="273" mass="30492">MIPVTKYHGCGNDFIITDWELLKHKNIEDFVKHVCDRHTGIGADGCILVKQKPLEMVFYNADGSRAPMCGNGIRCFAKYCYDEGIETAEEYDVETLAGVKHVTRVSLDPFQVRIDMGTWDDDPKSIQVDALKEPVMGYELPVGDKSVTVYSFFMSTVHTVVFVSDAFAFDYNEIGHAICHHTLYREQTNVNFVQIVDAHTLQMVTYERGVGMTLACGTGACAAARIAHEKKGCAANLKIILKRGVLHIDIDDQQHVHMFGPAERILKGEVAYV</sequence>
<dbReference type="GO" id="GO:0008837">
    <property type="term" value="F:diaminopimelate epimerase activity"/>
    <property type="evidence" value="ECO:0007669"/>
    <property type="project" value="UniProtKB-UniRule"/>
</dbReference>
<feature type="active site" evidence="9">
    <location>
        <position position="69"/>
    </location>
</feature>
<evidence type="ECO:0000256" key="1">
    <source>
        <dbReference type="ARBA" id="ARBA00005196"/>
    </source>
</evidence>
<dbReference type="InterPro" id="IPR001653">
    <property type="entry name" value="DAP_epimerase_DapF"/>
</dbReference>
<evidence type="ECO:0000256" key="5">
    <source>
        <dbReference type="ARBA" id="ARBA00023154"/>
    </source>
</evidence>
<dbReference type="EC" id="5.1.1.7" evidence="3 8"/>
<dbReference type="EMBL" id="JQIF01000015">
    <property type="protein sequence ID" value="KGJ54501.1"/>
    <property type="molecule type" value="Genomic_DNA"/>
</dbReference>
<dbReference type="SUPFAM" id="SSF54506">
    <property type="entry name" value="Diaminopimelate epimerase-like"/>
    <property type="match status" value="2"/>
</dbReference>
<organism evidence="10 11">
    <name type="scientific">Clostridium innocuum</name>
    <dbReference type="NCBI Taxonomy" id="1522"/>
    <lineage>
        <taxon>Bacteria</taxon>
        <taxon>Bacillati</taxon>
        <taxon>Bacillota</taxon>
        <taxon>Clostridia</taxon>
        <taxon>Eubacteriales</taxon>
        <taxon>Clostridiaceae</taxon>
        <taxon>Clostridium</taxon>
    </lineage>
</organism>
<dbReference type="PROSITE" id="PS01326">
    <property type="entry name" value="DAP_EPIMERASE"/>
    <property type="match status" value="1"/>
</dbReference>
<keyword evidence="8" id="KW-0963">Cytoplasm</keyword>
<dbReference type="PANTHER" id="PTHR31689">
    <property type="entry name" value="DIAMINOPIMELATE EPIMERASE, CHLOROPLASTIC"/>
    <property type="match status" value="1"/>
</dbReference>
<dbReference type="PANTHER" id="PTHR31689:SF0">
    <property type="entry name" value="DIAMINOPIMELATE EPIMERASE"/>
    <property type="match status" value="1"/>
</dbReference>
<dbReference type="HAMAP" id="MF_00197">
    <property type="entry name" value="DAP_epimerase"/>
    <property type="match status" value="1"/>
</dbReference>
<dbReference type="InterPro" id="IPR018510">
    <property type="entry name" value="DAP_epimerase_AS"/>
</dbReference>
<keyword evidence="5 8" id="KW-0457">Lysine biosynthesis</keyword>
<dbReference type="NCBIfam" id="TIGR00652">
    <property type="entry name" value="DapF"/>
    <property type="match status" value="1"/>
</dbReference>
<proteinExistence type="inferred from homology"/>
<feature type="binding site" evidence="8">
    <location>
        <position position="12"/>
    </location>
    <ligand>
        <name>substrate</name>
    </ligand>
</feature>
<reference evidence="10 11" key="1">
    <citation type="submission" date="2014-08" db="EMBL/GenBank/DDBJ databases">
        <title>Clostridium innocuum, an unnegligible vancomycin-resistant pathogen causing extra-intestinal infections.</title>
        <authorList>
            <person name="Feng Y."/>
            <person name="Chiu C.-H."/>
        </authorList>
    </citation>
    <scope>NUCLEOTIDE SEQUENCE [LARGE SCALE GENOMIC DNA]</scope>
    <source>
        <strain evidence="10 11">AN88</strain>
    </source>
</reference>
<dbReference type="Gene3D" id="3.10.310.10">
    <property type="entry name" value="Diaminopimelate Epimerase, Chain A, domain 1"/>
    <property type="match status" value="2"/>
</dbReference>
<comment type="subcellular location">
    <subcellularLocation>
        <location evidence="8">Cytoplasm</location>
    </subcellularLocation>
</comment>
<name>A0A099IAA5_CLOIN</name>
<evidence type="ECO:0000313" key="10">
    <source>
        <dbReference type="EMBL" id="KGJ54501.1"/>
    </source>
</evidence>
<evidence type="ECO:0000256" key="7">
    <source>
        <dbReference type="ARBA" id="ARBA00051712"/>
    </source>
</evidence>
<feature type="active site" description="Proton donor" evidence="8">
    <location>
        <position position="69"/>
    </location>
</feature>
<feature type="site" description="Could be important to modulate the pK values of the two catalytic cysteine residues" evidence="8">
    <location>
        <position position="158"/>
    </location>
</feature>
<comment type="catalytic activity">
    <reaction evidence="7 8">
        <text>(2S,6S)-2,6-diaminopimelate = meso-2,6-diaminopimelate</text>
        <dbReference type="Rhea" id="RHEA:15393"/>
        <dbReference type="ChEBI" id="CHEBI:57609"/>
        <dbReference type="ChEBI" id="CHEBI:57791"/>
        <dbReference type="EC" id="5.1.1.7"/>
    </reaction>
</comment>
<evidence type="ECO:0000256" key="3">
    <source>
        <dbReference type="ARBA" id="ARBA00013080"/>
    </source>
</evidence>
<dbReference type="AlphaFoldDB" id="A0A099IAA5"/>
<comment type="pathway">
    <text evidence="1 8">Amino-acid biosynthesis; L-lysine biosynthesis via DAP pathway; DL-2,6-diaminopimelate from LL-2,6-diaminopimelate: step 1/1.</text>
</comment>
<comment type="function">
    <text evidence="8">Catalyzes the stereoinversion of LL-2,6-diaminopimelate (L,L-DAP) to meso-diaminopimelate (meso-DAP), a precursor of L-lysine and an essential component of the bacterial peptidoglycan.</text>
</comment>
<keyword evidence="6 8" id="KW-0413">Isomerase</keyword>
<evidence type="ECO:0000256" key="2">
    <source>
        <dbReference type="ARBA" id="ARBA00010219"/>
    </source>
</evidence>
<comment type="caution">
    <text evidence="10">The sequence shown here is derived from an EMBL/GenBank/DDBJ whole genome shotgun (WGS) entry which is preliminary data.</text>
</comment>
<feature type="binding site" evidence="8">
    <location>
        <begin position="217"/>
        <end position="218"/>
    </location>
    <ligand>
        <name>substrate</name>
    </ligand>
</feature>
<evidence type="ECO:0000256" key="8">
    <source>
        <dbReference type="HAMAP-Rule" id="MF_00197"/>
    </source>
</evidence>
<comment type="similarity">
    <text evidence="2 8">Belongs to the diaminopimelate epimerase family.</text>
</comment>
<dbReference type="Proteomes" id="UP000030008">
    <property type="component" value="Unassembled WGS sequence"/>
</dbReference>
<keyword evidence="4 8" id="KW-0028">Amino-acid biosynthesis</keyword>
<dbReference type="UniPathway" id="UPA00034">
    <property type="reaction ID" value="UER00025"/>
</dbReference>
<feature type="site" description="Could be important to modulate the pK values of the two catalytic cysteine residues" evidence="8">
    <location>
        <position position="207"/>
    </location>
</feature>
<evidence type="ECO:0000256" key="9">
    <source>
        <dbReference type="PROSITE-ProRule" id="PRU10125"/>
    </source>
</evidence>
<accession>A0A099IAA5</accession>
<evidence type="ECO:0000313" key="11">
    <source>
        <dbReference type="Proteomes" id="UP000030008"/>
    </source>
</evidence>
<evidence type="ECO:0000256" key="6">
    <source>
        <dbReference type="ARBA" id="ARBA00023235"/>
    </source>
</evidence>
<feature type="active site" description="Proton acceptor" evidence="8">
    <location>
        <position position="216"/>
    </location>
</feature>
<gene>
    <name evidence="8" type="primary">dapF</name>
    <name evidence="10" type="ORF">CIAN88_03355</name>
</gene>
<dbReference type="RefSeq" id="WP_044904052.1">
    <property type="nucleotide sequence ID" value="NZ_JQIF01000015.1"/>
</dbReference>